<dbReference type="InterPro" id="IPR036249">
    <property type="entry name" value="Thioredoxin-like_sf"/>
</dbReference>
<dbReference type="AlphaFoldDB" id="A0A177NIL6"/>
<dbReference type="Pfam" id="PF05768">
    <property type="entry name" value="Glrx-like"/>
    <property type="match status" value="1"/>
</dbReference>
<reference evidence="1 2" key="1">
    <citation type="submission" date="2016-03" db="EMBL/GenBank/DDBJ databases">
        <authorList>
            <person name="Ploux O."/>
        </authorList>
    </citation>
    <scope>NUCLEOTIDE SEQUENCE [LARGE SCALE GENOMIC DNA]</scope>
    <source>
        <strain evidence="1 2">R-45370</strain>
    </source>
</reference>
<comment type="caution">
    <text evidence="1">The sequence shown here is derived from an EMBL/GenBank/DDBJ whole genome shotgun (WGS) entry which is preliminary data.</text>
</comment>
<accession>A0A177NIL6</accession>
<name>A0A177NIL6_9GAMM</name>
<evidence type="ECO:0000313" key="1">
    <source>
        <dbReference type="EMBL" id="OAI17293.1"/>
    </source>
</evidence>
<sequence length="76" mass="8717">MSNFVLFGTEGCHLCEDAEHLLLQAGLNFEIQDIINNDKAMQRYAIRIPVLVHTPSELELSWPFNAEQLQDFISQL</sequence>
<dbReference type="EMBL" id="LUUI01000089">
    <property type="protein sequence ID" value="OAI17293.1"/>
    <property type="molecule type" value="Genomic_DNA"/>
</dbReference>
<dbReference type="InterPro" id="IPR008554">
    <property type="entry name" value="Glutaredoxin-like"/>
</dbReference>
<evidence type="ECO:0000313" key="2">
    <source>
        <dbReference type="Proteomes" id="UP000078476"/>
    </source>
</evidence>
<dbReference type="Gene3D" id="3.40.30.10">
    <property type="entry name" value="Glutaredoxin"/>
    <property type="match status" value="1"/>
</dbReference>
<organism evidence="1 2">
    <name type="scientific">Methylomonas lenta</name>
    <dbReference type="NCBI Taxonomy" id="980561"/>
    <lineage>
        <taxon>Bacteria</taxon>
        <taxon>Pseudomonadati</taxon>
        <taxon>Pseudomonadota</taxon>
        <taxon>Gammaproteobacteria</taxon>
        <taxon>Methylococcales</taxon>
        <taxon>Methylococcaceae</taxon>
        <taxon>Methylomonas</taxon>
    </lineage>
</organism>
<proteinExistence type="predicted"/>
<dbReference type="SUPFAM" id="SSF52833">
    <property type="entry name" value="Thioredoxin-like"/>
    <property type="match status" value="1"/>
</dbReference>
<dbReference type="RefSeq" id="WP_066980179.1">
    <property type="nucleotide sequence ID" value="NZ_LUUI01000089.1"/>
</dbReference>
<protein>
    <submittedName>
        <fullName evidence="1">Glutaredoxin</fullName>
    </submittedName>
</protein>
<dbReference type="OrthoDB" id="8537427at2"/>
<gene>
    <name evidence="1" type="ORF">A1359_06390</name>
</gene>
<dbReference type="Proteomes" id="UP000078476">
    <property type="component" value="Unassembled WGS sequence"/>
</dbReference>
<keyword evidence="2" id="KW-1185">Reference proteome</keyword>
<dbReference type="STRING" id="980561.A1359_06390"/>